<dbReference type="PROSITE" id="PS51073">
    <property type="entry name" value="RPEL"/>
    <property type="match status" value="2"/>
</dbReference>
<evidence type="ECO:0000256" key="1">
    <source>
        <dbReference type="ARBA" id="ARBA00004123"/>
    </source>
</evidence>
<dbReference type="PANTHER" id="PTHR22793:SF12">
    <property type="entry name" value="MYOCARDIN-RELATED TRANSCRIPTION FACTOR, ISOFORM H"/>
    <property type="match status" value="1"/>
</dbReference>
<dbReference type="Pfam" id="PF02755">
    <property type="entry name" value="RPEL"/>
    <property type="match status" value="2"/>
</dbReference>
<dbReference type="OrthoDB" id="197676at2759"/>
<reference evidence="6 7" key="1">
    <citation type="journal article" date="2019" name="Fungal Biol. Biotechnol.">
        <title>Draft genome sequence of fastidious pathogen Ceratobasidium theobromae, which causes vascular-streak dieback in Theobroma cacao.</title>
        <authorList>
            <person name="Ali S.S."/>
            <person name="Asman A."/>
            <person name="Shao J."/>
            <person name="Firmansyah A.P."/>
            <person name="Susilo A.W."/>
            <person name="Rosmana A."/>
            <person name="McMahon P."/>
            <person name="Junaid M."/>
            <person name="Guest D."/>
            <person name="Kheng T.Y."/>
            <person name="Meinhardt L.W."/>
            <person name="Bailey B.A."/>
        </authorList>
    </citation>
    <scope>NUCLEOTIDE SEQUENCE [LARGE SCALE GENOMIC DNA]</scope>
    <source>
        <strain evidence="6 7">CT2</strain>
    </source>
</reference>
<dbReference type="InterPro" id="IPR043451">
    <property type="entry name" value="Myocardin-like"/>
</dbReference>
<sequence length="176" mass="19901">MASLVDTVKSAIPEIDTKKAEEGARELERPDETPLSPHTQEAKLKLEKSLRERPEKKELVERNILKDSNIAPALQAAQERLQRAQLEDKLGHALQERPEKKELVERNILKDSNVAPALQAVQDRLQRAQLEDKLEHALKDRPTPEKLVKEGILNGKLLVSGACIYTQVFSEDEIPH</sequence>
<protein>
    <recommendedName>
        <fullName evidence="8">RPEL repeat protein</fullName>
    </recommendedName>
</protein>
<dbReference type="Proteomes" id="UP000383932">
    <property type="component" value="Unassembled WGS sequence"/>
</dbReference>
<dbReference type="AlphaFoldDB" id="A0A5N5QU43"/>
<evidence type="ECO:0000256" key="2">
    <source>
        <dbReference type="ARBA" id="ARBA00022737"/>
    </source>
</evidence>
<evidence type="ECO:0000313" key="7">
    <source>
        <dbReference type="Proteomes" id="UP000383932"/>
    </source>
</evidence>
<comment type="subcellular location">
    <subcellularLocation>
        <location evidence="1">Nucleus</location>
    </subcellularLocation>
</comment>
<dbReference type="Gene3D" id="6.10.140.2040">
    <property type="match status" value="1"/>
</dbReference>
<feature type="repeat" description="RPEL" evidence="4">
    <location>
        <begin position="44"/>
        <end position="69"/>
    </location>
</feature>
<keyword evidence="2" id="KW-0677">Repeat</keyword>
<evidence type="ECO:0000256" key="3">
    <source>
        <dbReference type="ARBA" id="ARBA00023242"/>
    </source>
</evidence>
<feature type="repeat" description="RPEL" evidence="4">
    <location>
        <begin position="88"/>
        <end position="113"/>
    </location>
</feature>
<feature type="region of interest" description="Disordered" evidence="5">
    <location>
        <begin position="1"/>
        <end position="55"/>
    </location>
</feature>
<name>A0A5N5QU43_9AGAM</name>
<keyword evidence="3" id="KW-0539">Nucleus</keyword>
<accession>A0A5N5QU43</accession>
<evidence type="ECO:0008006" key="8">
    <source>
        <dbReference type="Google" id="ProtNLM"/>
    </source>
</evidence>
<proteinExistence type="predicted"/>
<organism evidence="6 7">
    <name type="scientific">Ceratobasidium theobromae</name>
    <dbReference type="NCBI Taxonomy" id="1582974"/>
    <lineage>
        <taxon>Eukaryota</taxon>
        <taxon>Fungi</taxon>
        <taxon>Dikarya</taxon>
        <taxon>Basidiomycota</taxon>
        <taxon>Agaricomycotina</taxon>
        <taxon>Agaricomycetes</taxon>
        <taxon>Cantharellales</taxon>
        <taxon>Ceratobasidiaceae</taxon>
        <taxon>Ceratobasidium</taxon>
    </lineage>
</organism>
<dbReference type="GO" id="GO:0005634">
    <property type="term" value="C:nucleus"/>
    <property type="evidence" value="ECO:0007669"/>
    <property type="project" value="UniProtKB-SubCell"/>
</dbReference>
<evidence type="ECO:0000256" key="5">
    <source>
        <dbReference type="SAM" id="MobiDB-lite"/>
    </source>
</evidence>
<evidence type="ECO:0000256" key="4">
    <source>
        <dbReference type="PROSITE-ProRule" id="PRU00401"/>
    </source>
</evidence>
<dbReference type="GO" id="GO:0003713">
    <property type="term" value="F:transcription coactivator activity"/>
    <property type="evidence" value="ECO:0007669"/>
    <property type="project" value="TreeGrafter"/>
</dbReference>
<feature type="compositionally biased region" description="Basic and acidic residues" evidence="5">
    <location>
        <begin position="15"/>
        <end position="32"/>
    </location>
</feature>
<keyword evidence="7" id="KW-1185">Reference proteome</keyword>
<dbReference type="SMART" id="SM00707">
    <property type="entry name" value="RPEL"/>
    <property type="match status" value="3"/>
</dbReference>
<comment type="caution">
    <text evidence="6">The sequence shown here is derived from an EMBL/GenBank/DDBJ whole genome shotgun (WGS) entry which is preliminary data.</text>
</comment>
<dbReference type="InterPro" id="IPR004018">
    <property type="entry name" value="RPEL_repeat"/>
</dbReference>
<gene>
    <name evidence="6" type="ORF">CTheo_1466</name>
</gene>
<dbReference type="PANTHER" id="PTHR22793">
    <property type="entry name" value="MYOCARDIN-RELATED TRANSCRIPTION FACTOR-RELATED"/>
    <property type="match status" value="1"/>
</dbReference>
<evidence type="ECO:0000313" key="6">
    <source>
        <dbReference type="EMBL" id="KAB5595178.1"/>
    </source>
</evidence>
<dbReference type="Gene3D" id="6.10.150.10">
    <property type="match status" value="1"/>
</dbReference>
<feature type="compositionally biased region" description="Basic and acidic residues" evidence="5">
    <location>
        <begin position="40"/>
        <end position="55"/>
    </location>
</feature>
<dbReference type="GO" id="GO:0045944">
    <property type="term" value="P:positive regulation of transcription by RNA polymerase II"/>
    <property type="evidence" value="ECO:0007669"/>
    <property type="project" value="TreeGrafter"/>
</dbReference>
<dbReference type="EMBL" id="SSOP01000012">
    <property type="protein sequence ID" value="KAB5595178.1"/>
    <property type="molecule type" value="Genomic_DNA"/>
</dbReference>